<protein>
    <recommendedName>
        <fullName evidence="2">Protein CPL1-like domain-containing protein</fullName>
    </recommendedName>
</protein>
<dbReference type="PANTHER" id="PTHR35192">
    <property type="entry name" value="PROTEIN, PUTATIVE-RELATED"/>
    <property type="match status" value="1"/>
</dbReference>
<feature type="signal peptide" evidence="1">
    <location>
        <begin position="1"/>
        <end position="22"/>
    </location>
</feature>
<feature type="domain" description="Protein CPL1-like" evidence="2">
    <location>
        <begin position="198"/>
        <end position="258"/>
    </location>
</feature>
<comment type="caution">
    <text evidence="3">The sequence shown here is derived from an EMBL/GenBank/DDBJ whole genome shotgun (WGS) entry which is preliminary data.</text>
</comment>
<evidence type="ECO:0000259" key="2">
    <source>
        <dbReference type="Pfam" id="PF21671"/>
    </source>
</evidence>
<evidence type="ECO:0000256" key="1">
    <source>
        <dbReference type="SAM" id="SignalP"/>
    </source>
</evidence>
<dbReference type="Proteomes" id="UP001182556">
    <property type="component" value="Unassembled WGS sequence"/>
</dbReference>
<keyword evidence="4" id="KW-1185">Reference proteome</keyword>
<dbReference type="InterPro" id="IPR038955">
    <property type="entry name" value="PriA/CPL1_fungi"/>
</dbReference>
<dbReference type="EMBL" id="JAODAN010000007">
    <property type="protein sequence ID" value="KAK1923331.1"/>
    <property type="molecule type" value="Genomic_DNA"/>
</dbReference>
<proteinExistence type="predicted"/>
<dbReference type="Pfam" id="PF21671">
    <property type="entry name" value="CPL1-like"/>
    <property type="match status" value="1"/>
</dbReference>
<feature type="chain" id="PRO_5042293093" description="Protein CPL1-like domain-containing protein" evidence="1">
    <location>
        <begin position="23"/>
        <end position="283"/>
    </location>
</feature>
<organism evidence="3 4">
    <name type="scientific">Papiliotrema laurentii</name>
    <name type="common">Cryptococcus laurentii</name>
    <dbReference type="NCBI Taxonomy" id="5418"/>
    <lineage>
        <taxon>Eukaryota</taxon>
        <taxon>Fungi</taxon>
        <taxon>Dikarya</taxon>
        <taxon>Basidiomycota</taxon>
        <taxon>Agaricomycotina</taxon>
        <taxon>Tremellomycetes</taxon>
        <taxon>Tremellales</taxon>
        <taxon>Rhynchogastremaceae</taxon>
        <taxon>Papiliotrema</taxon>
    </lineage>
</organism>
<name>A0AAD9D1V1_PAPLA</name>
<accession>A0AAD9D1V1</accession>
<evidence type="ECO:0000313" key="4">
    <source>
        <dbReference type="Proteomes" id="UP001182556"/>
    </source>
</evidence>
<keyword evidence="1" id="KW-0732">Signal</keyword>
<reference evidence="3" key="1">
    <citation type="submission" date="2023-02" db="EMBL/GenBank/DDBJ databases">
        <title>Identification and recombinant expression of a fungal hydrolase from Papiliotrema laurentii that hydrolyzes apple cutin and clears colloidal polyester polyurethane.</title>
        <authorList>
            <consortium name="DOE Joint Genome Institute"/>
            <person name="Roman V.A."/>
            <person name="Bojanowski C."/>
            <person name="Crable B.R."/>
            <person name="Wagner D.N."/>
            <person name="Hung C.S."/>
            <person name="Nadeau L.J."/>
            <person name="Schratz L."/>
            <person name="Haridas S."/>
            <person name="Pangilinan J."/>
            <person name="Lipzen A."/>
            <person name="Na H."/>
            <person name="Yan M."/>
            <person name="Ng V."/>
            <person name="Grigoriev I.V."/>
            <person name="Spatafora J.W."/>
            <person name="Barlow D."/>
            <person name="Biffinger J."/>
            <person name="Kelley-Loughnane N."/>
            <person name="Varaljay V.A."/>
            <person name="Crookes-Goodson W.J."/>
        </authorList>
    </citation>
    <scope>NUCLEOTIDE SEQUENCE</scope>
    <source>
        <strain evidence="3">5307AH</strain>
    </source>
</reference>
<dbReference type="InterPro" id="IPR048661">
    <property type="entry name" value="CPL1-like"/>
</dbReference>
<sequence length="283" mass="29397">MVAFRTVFAALAPLFLAADASAQVLTAPKHHERTLAARQIAVADLCVPLDISLLGNDLLSDVCICVNAGVITPASVARIRTQLSAASGSLAILINTLGGVTSVVNQVVSNVLPGLLQGQTTECVYPENSTPTTCGDCGYDCDAGYIECGDGCILDTQTCPSNIPRRRHLTTGDVNNLCPLGFEPCMLPTATRFTGGNYECIRTSSDLESCGGCAYPLPGRKLGVDCSAIPNVGAASCSAGQCQIETCLRGFVSNGSECVPSNGRVMASYWAALEQAAKLAVQK</sequence>
<dbReference type="PANTHER" id="PTHR35192:SF2">
    <property type="entry name" value="APPLE DOMAIN-CONTAINING PROTEIN"/>
    <property type="match status" value="1"/>
</dbReference>
<evidence type="ECO:0000313" key="3">
    <source>
        <dbReference type="EMBL" id="KAK1923331.1"/>
    </source>
</evidence>
<dbReference type="AlphaFoldDB" id="A0AAD9D1V1"/>
<gene>
    <name evidence="3" type="ORF">DB88DRAFT_494674</name>
</gene>